<accession>A0A4R5C5A7</accession>
<dbReference type="RefSeq" id="WP_132009692.1">
    <property type="nucleotide sequence ID" value="NZ_SMFK01000022.1"/>
</dbReference>
<evidence type="ECO:0000313" key="1">
    <source>
        <dbReference type="EMBL" id="TDD93819.1"/>
    </source>
</evidence>
<keyword evidence="2" id="KW-1185">Reference proteome</keyword>
<evidence type="ECO:0000313" key="2">
    <source>
        <dbReference type="Proteomes" id="UP000295479"/>
    </source>
</evidence>
<dbReference type="Proteomes" id="UP000295479">
    <property type="component" value="Unassembled WGS sequence"/>
</dbReference>
<dbReference type="OrthoDB" id="1112802at2"/>
<proteinExistence type="predicted"/>
<gene>
    <name evidence="1" type="ORF">E0F76_18310</name>
</gene>
<organism evidence="1 2">
    <name type="scientific">Flavobacterium cellulosilyticum</name>
    <dbReference type="NCBI Taxonomy" id="2541731"/>
    <lineage>
        <taxon>Bacteria</taxon>
        <taxon>Pseudomonadati</taxon>
        <taxon>Bacteroidota</taxon>
        <taxon>Flavobacteriia</taxon>
        <taxon>Flavobacteriales</taxon>
        <taxon>Flavobacteriaceae</taxon>
        <taxon>Flavobacterium</taxon>
    </lineage>
</organism>
<comment type="caution">
    <text evidence="1">The sequence shown here is derived from an EMBL/GenBank/DDBJ whole genome shotgun (WGS) entry which is preliminary data.</text>
</comment>
<dbReference type="EMBL" id="SMFK01000022">
    <property type="protein sequence ID" value="TDD93819.1"/>
    <property type="molecule type" value="Genomic_DNA"/>
</dbReference>
<dbReference type="Gene3D" id="2.70.70.10">
    <property type="entry name" value="Glucose Permease (Domain IIA)"/>
    <property type="match status" value="1"/>
</dbReference>
<protein>
    <recommendedName>
        <fullName evidence="3">M23 family metallopeptidase</fullName>
    </recommendedName>
</protein>
<dbReference type="AlphaFoldDB" id="A0A4R5C5A7"/>
<evidence type="ECO:0008006" key="3">
    <source>
        <dbReference type="Google" id="ProtNLM"/>
    </source>
</evidence>
<dbReference type="InterPro" id="IPR011055">
    <property type="entry name" value="Dup_hybrid_motif"/>
</dbReference>
<sequence>MKYYTIIGEPNPKVDSLFHYVLPFKKGNKHKIAEASYLGEKYFDQERPKNWKSYVINSKTADTICCMRKGIVVKVVNQYENSSLAMVYSSKRNAITVEHSDGTLAIYKGFKNDGIFVKLGQTVYPQTELGIIEQFNSNNYRADVSISFLFDCDFKSLEKQTMQNYKSKFGYVTPYFVTENGVEKLVSNKEYTSVCSEKEFLGEFTRSEKKKYLKEPTQFN</sequence>
<name>A0A4R5C5A7_9FLAO</name>
<reference evidence="1 2" key="1">
    <citation type="submission" date="2019-03" db="EMBL/GenBank/DDBJ databases">
        <title>Flavobacterium AR-3-4 sp. nov. isolated from arctic soil.</title>
        <authorList>
            <person name="Chaudhary D.K."/>
        </authorList>
    </citation>
    <scope>NUCLEOTIDE SEQUENCE [LARGE SCALE GENOMIC DNA]</scope>
    <source>
        <strain evidence="1 2">AR-3-4</strain>
    </source>
</reference>